<name>A0A1Y0T2C3_9CAUD</name>
<evidence type="ECO:0000256" key="1">
    <source>
        <dbReference type="SAM" id="MobiDB-lite"/>
    </source>
</evidence>
<dbReference type="Proteomes" id="UP000225448">
    <property type="component" value="Segment"/>
</dbReference>
<gene>
    <name evidence="2" type="ORF">PHABIO_376</name>
</gene>
<feature type="compositionally biased region" description="Basic and acidic residues" evidence="1">
    <location>
        <begin position="34"/>
        <end position="45"/>
    </location>
</feature>
<feature type="region of interest" description="Disordered" evidence="1">
    <location>
        <begin position="1"/>
        <end position="67"/>
    </location>
</feature>
<evidence type="ECO:0000313" key="3">
    <source>
        <dbReference type="Proteomes" id="UP000225448"/>
    </source>
</evidence>
<proteinExistence type="predicted"/>
<evidence type="ECO:0000313" key="2">
    <source>
        <dbReference type="EMBL" id="ARV77007.1"/>
    </source>
</evidence>
<sequence>MPSVSKDQARFMQAAAHNPEFAKKAGIKQSTAKEWNDKDSKDRTKTLPKKVSSEARSSIGVGQFKDQ</sequence>
<accession>A0A1Y0T2C3</accession>
<dbReference type="EMBL" id="MF042360">
    <property type="protein sequence ID" value="ARV77007.1"/>
    <property type="molecule type" value="Genomic_DNA"/>
</dbReference>
<reference evidence="2 3" key="1">
    <citation type="submission" date="2017-05" db="EMBL/GenBank/DDBJ databases">
        <authorList>
            <person name="Song R."/>
            <person name="Chenine A.L."/>
            <person name="Ruprecht R.M."/>
        </authorList>
    </citation>
    <scope>NUCLEOTIDE SEQUENCE [LARGE SCALE GENOMIC DNA]</scope>
</reference>
<organism evidence="2 3">
    <name type="scientific">Pseudomonas phage Phabio</name>
    <dbReference type="NCBI Taxonomy" id="2006668"/>
    <lineage>
        <taxon>Viruses</taxon>
        <taxon>Duplodnaviria</taxon>
        <taxon>Heunggongvirae</taxon>
        <taxon>Uroviricota</taxon>
        <taxon>Caudoviricetes</taxon>
        <taxon>Chimalliviridae</taxon>
        <taxon>Phabiovirus</taxon>
        <taxon>Phabiovirus phabio</taxon>
    </lineage>
</organism>
<protein>
    <submittedName>
        <fullName evidence="2">Uncharacterized protein</fullName>
    </submittedName>
</protein>
<keyword evidence="3" id="KW-1185">Reference proteome</keyword>